<accession>A0A9J6G188</accession>
<keyword evidence="2" id="KW-0808">Transferase</keyword>
<gene>
    <name evidence="4" type="ORF">HPB48_004754</name>
</gene>
<sequence length="286" mass="33351">MPPEETTRSCFRTQKCGTHWTQQIAYLIAHKGVPPTDVLRLHMHSPSLEKFGAGTITSLPNRGLIRTHLPYDLVPKHPEAKYLYVCRNPKDVCVSFFYHTKGLDGYDFADGKFEDFFEVFLEGDTDFGDYFRHVLPWYARRRERNVLFLNYEDMKADPRKQILKIAKFIDRERYEILRRNKTMLDDVVNRSSSEYMKNHASKDASVKSQASYLEDDVPESMRVVFEQPGAIRPMSGVVRTGRTGGWREHFTPEMNDRMEKKIVEEMSHTDLIALWKQYGILGSLDV</sequence>
<evidence type="ECO:0000256" key="1">
    <source>
        <dbReference type="ARBA" id="ARBA00005771"/>
    </source>
</evidence>
<feature type="domain" description="Sulfotransferase" evidence="3">
    <location>
        <begin position="13"/>
        <end position="269"/>
    </location>
</feature>
<dbReference type="Gene3D" id="3.40.50.300">
    <property type="entry name" value="P-loop containing nucleotide triphosphate hydrolases"/>
    <property type="match status" value="1"/>
</dbReference>
<dbReference type="Proteomes" id="UP000821853">
    <property type="component" value="Chromosome 2"/>
</dbReference>
<reference evidence="4 5" key="1">
    <citation type="journal article" date="2020" name="Cell">
        <title>Large-Scale Comparative Analyses of Tick Genomes Elucidate Their Genetic Diversity and Vector Capacities.</title>
        <authorList>
            <consortium name="Tick Genome and Microbiome Consortium (TIGMIC)"/>
            <person name="Jia N."/>
            <person name="Wang J."/>
            <person name="Shi W."/>
            <person name="Du L."/>
            <person name="Sun Y."/>
            <person name="Zhan W."/>
            <person name="Jiang J.F."/>
            <person name="Wang Q."/>
            <person name="Zhang B."/>
            <person name="Ji P."/>
            <person name="Bell-Sakyi L."/>
            <person name="Cui X.M."/>
            <person name="Yuan T.T."/>
            <person name="Jiang B.G."/>
            <person name="Yang W.F."/>
            <person name="Lam T.T."/>
            <person name="Chang Q.C."/>
            <person name="Ding S.J."/>
            <person name="Wang X.J."/>
            <person name="Zhu J.G."/>
            <person name="Ruan X.D."/>
            <person name="Zhao L."/>
            <person name="Wei J.T."/>
            <person name="Ye R.Z."/>
            <person name="Que T.C."/>
            <person name="Du C.H."/>
            <person name="Zhou Y.H."/>
            <person name="Cheng J.X."/>
            <person name="Dai P.F."/>
            <person name="Guo W.B."/>
            <person name="Han X.H."/>
            <person name="Huang E.J."/>
            <person name="Li L.F."/>
            <person name="Wei W."/>
            <person name="Gao Y.C."/>
            <person name="Liu J.Z."/>
            <person name="Shao H.Z."/>
            <person name="Wang X."/>
            <person name="Wang C.C."/>
            <person name="Yang T.C."/>
            <person name="Huo Q.B."/>
            <person name="Li W."/>
            <person name="Chen H.Y."/>
            <person name="Chen S.E."/>
            <person name="Zhou L.G."/>
            <person name="Ni X.B."/>
            <person name="Tian J.H."/>
            <person name="Sheng Y."/>
            <person name="Liu T."/>
            <person name="Pan Y.S."/>
            <person name="Xia L.Y."/>
            <person name="Li J."/>
            <person name="Zhao F."/>
            <person name="Cao W.C."/>
        </authorList>
    </citation>
    <scope>NUCLEOTIDE SEQUENCE [LARGE SCALE GENOMIC DNA]</scope>
    <source>
        <strain evidence="4">HaeL-2018</strain>
    </source>
</reference>
<dbReference type="OMA" id="CGTHWAQ"/>
<name>A0A9J6G188_HAELO</name>
<comment type="similarity">
    <text evidence="1">Belongs to the sulfotransferase 1 family.</text>
</comment>
<dbReference type="Pfam" id="PF00685">
    <property type="entry name" value="Sulfotransfer_1"/>
    <property type="match status" value="1"/>
</dbReference>
<dbReference type="PANTHER" id="PTHR11783">
    <property type="entry name" value="SULFOTRANSFERASE SULT"/>
    <property type="match status" value="1"/>
</dbReference>
<dbReference type="OrthoDB" id="205623at2759"/>
<protein>
    <recommendedName>
        <fullName evidence="3">Sulfotransferase domain-containing protein</fullName>
    </recommendedName>
</protein>
<dbReference type="GO" id="GO:0008146">
    <property type="term" value="F:sulfotransferase activity"/>
    <property type="evidence" value="ECO:0007669"/>
    <property type="project" value="InterPro"/>
</dbReference>
<evidence type="ECO:0000259" key="3">
    <source>
        <dbReference type="Pfam" id="PF00685"/>
    </source>
</evidence>
<dbReference type="AlphaFoldDB" id="A0A9J6G188"/>
<dbReference type="VEuPathDB" id="VectorBase:HLOH_048621"/>
<keyword evidence="5" id="KW-1185">Reference proteome</keyword>
<dbReference type="SUPFAM" id="SSF52540">
    <property type="entry name" value="P-loop containing nucleoside triphosphate hydrolases"/>
    <property type="match status" value="1"/>
</dbReference>
<evidence type="ECO:0000313" key="5">
    <source>
        <dbReference type="Proteomes" id="UP000821853"/>
    </source>
</evidence>
<proteinExistence type="inferred from homology"/>
<organism evidence="4 5">
    <name type="scientific">Haemaphysalis longicornis</name>
    <name type="common">Bush tick</name>
    <dbReference type="NCBI Taxonomy" id="44386"/>
    <lineage>
        <taxon>Eukaryota</taxon>
        <taxon>Metazoa</taxon>
        <taxon>Ecdysozoa</taxon>
        <taxon>Arthropoda</taxon>
        <taxon>Chelicerata</taxon>
        <taxon>Arachnida</taxon>
        <taxon>Acari</taxon>
        <taxon>Parasitiformes</taxon>
        <taxon>Ixodida</taxon>
        <taxon>Ixodoidea</taxon>
        <taxon>Ixodidae</taxon>
        <taxon>Haemaphysalinae</taxon>
        <taxon>Haemaphysalis</taxon>
    </lineage>
</organism>
<dbReference type="InterPro" id="IPR000863">
    <property type="entry name" value="Sulfotransferase_dom"/>
</dbReference>
<evidence type="ECO:0000256" key="2">
    <source>
        <dbReference type="ARBA" id="ARBA00022679"/>
    </source>
</evidence>
<evidence type="ECO:0000313" key="4">
    <source>
        <dbReference type="EMBL" id="KAH9368735.1"/>
    </source>
</evidence>
<dbReference type="InterPro" id="IPR027417">
    <property type="entry name" value="P-loop_NTPase"/>
</dbReference>
<comment type="caution">
    <text evidence="4">The sequence shown here is derived from an EMBL/GenBank/DDBJ whole genome shotgun (WGS) entry which is preliminary data.</text>
</comment>
<dbReference type="EMBL" id="JABSTR010000004">
    <property type="protein sequence ID" value="KAH9368735.1"/>
    <property type="molecule type" value="Genomic_DNA"/>
</dbReference>